<dbReference type="AlphaFoldDB" id="A0A921IC12"/>
<proteinExistence type="predicted"/>
<accession>A0A921IC12</accession>
<organism evidence="1 2">
    <name type="scientific">Bacteroides xylanisolvens</name>
    <dbReference type="NCBI Taxonomy" id="371601"/>
    <lineage>
        <taxon>Bacteria</taxon>
        <taxon>Pseudomonadati</taxon>
        <taxon>Bacteroidota</taxon>
        <taxon>Bacteroidia</taxon>
        <taxon>Bacteroidales</taxon>
        <taxon>Bacteroidaceae</taxon>
        <taxon>Bacteroides</taxon>
    </lineage>
</organism>
<reference evidence="1" key="1">
    <citation type="journal article" date="2021" name="PeerJ">
        <title>Extensive microbial diversity within the chicken gut microbiome revealed by metagenomics and culture.</title>
        <authorList>
            <person name="Gilroy R."/>
            <person name="Ravi A."/>
            <person name="Getino M."/>
            <person name="Pursley I."/>
            <person name="Horton D.L."/>
            <person name="Alikhan N.F."/>
            <person name="Baker D."/>
            <person name="Gharbi K."/>
            <person name="Hall N."/>
            <person name="Watson M."/>
            <person name="Adriaenssens E.M."/>
            <person name="Foster-Nyarko E."/>
            <person name="Jarju S."/>
            <person name="Secka A."/>
            <person name="Antonio M."/>
            <person name="Oren A."/>
            <person name="Chaudhuri R.R."/>
            <person name="La Ragione R."/>
            <person name="Hildebrand F."/>
            <person name="Pallen M.J."/>
        </authorList>
    </citation>
    <scope>NUCLEOTIDE SEQUENCE</scope>
    <source>
        <strain evidence="1">CHK154-13316</strain>
    </source>
</reference>
<evidence type="ECO:0000313" key="1">
    <source>
        <dbReference type="EMBL" id="HJG14269.1"/>
    </source>
</evidence>
<name>A0A921IC12_9BACE</name>
<protein>
    <submittedName>
        <fullName evidence="1">Uncharacterized protein</fullName>
    </submittedName>
</protein>
<gene>
    <name evidence="1" type="ORF">K8V07_20390</name>
</gene>
<sequence length="428" mass="47526">MKEIPDDAKEAKCDLKITKTGASIVNMDVEMKETCYAMFYRIFSVADWAPYENADEATMTALAQALDQEGWGIKNINFSQEGSYATTDYQHDLDPNGSYVVAYVGRNGYGQLSKVKTETFSTKARVTDNPGASKATIDITISDPGRTSLKLTYTYNQEAAVYYHQYIMTPDLLEEGNKAELIKYLMSENSNIWAANKNGGVESFAWSGLDPGTEYTFAYMAEDWDGVLTDVKIVKATTEAIIAGPNPMMQLNAYMSDLGNFTVQYSIVKDVAKLYYTIIEDNYSASGDYTYQECMDVWKERCLDYGLSGVNSTTQSYDKTSEAKRLVALCVPIGADADGNEVIGDLYTVFYDKEKGIITDPSVLFPDAPKLKKGIKGIAKPQVVKKDNRVPAKLIVNEQVKVNTPGVMRSESVIYLDLKKLGKHPHSK</sequence>
<evidence type="ECO:0000313" key="2">
    <source>
        <dbReference type="Proteomes" id="UP000747074"/>
    </source>
</evidence>
<comment type="caution">
    <text evidence="1">The sequence shown here is derived from an EMBL/GenBank/DDBJ whole genome shotgun (WGS) entry which is preliminary data.</text>
</comment>
<reference evidence="1" key="2">
    <citation type="submission" date="2021-09" db="EMBL/GenBank/DDBJ databases">
        <authorList>
            <person name="Gilroy R."/>
        </authorList>
    </citation>
    <scope>NUCLEOTIDE SEQUENCE</scope>
    <source>
        <strain evidence="1">CHK154-13316</strain>
    </source>
</reference>
<dbReference type="Proteomes" id="UP000747074">
    <property type="component" value="Unassembled WGS sequence"/>
</dbReference>
<dbReference type="EMBL" id="DYVL01000225">
    <property type="protein sequence ID" value="HJG14269.1"/>
    <property type="molecule type" value="Genomic_DNA"/>
</dbReference>